<comment type="caution">
    <text evidence="1">The sequence shown here is derived from an EMBL/GenBank/DDBJ whole genome shotgun (WGS) entry which is preliminary data.</text>
</comment>
<organism evidence="1 2">
    <name type="scientific">Agrobacterium rubi TR3 = NBRC 13261</name>
    <dbReference type="NCBI Taxonomy" id="1368415"/>
    <lineage>
        <taxon>Bacteria</taxon>
        <taxon>Pseudomonadati</taxon>
        <taxon>Pseudomonadota</taxon>
        <taxon>Alphaproteobacteria</taxon>
        <taxon>Hyphomicrobiales</taxon>
        <taxon>Rhizobiaceae</taxon>
        <taxon>Rhizobium/Agrobacterium group</taxon>
        <taxon>Agrobacterium</taxon>
    </lineage>
</organism>
<dbReference type="EMBL" id="BBJU01000007">
    <property type="protein sequence ID" value="GAK69781.1"/>
    <property type="molecule type" value="Genomic_DNA"/>
</dbReference>
<proteinExistence type="predicted"/>
<sequence>MRFSKSPFAIKKKKQAKEAFVHRNKIAASHTQKDNKCLDFYEEKLILAQKQRLYTPKMDAIMTQIRRKSGGMHLHSC</sequence>
<gene>
    <name evidence="1" type="ORF">RRU01S_07_03060</name>
</gene>
<evidence type="ECO:0000313" key="2">
    <source>
        <dbReference type="Proteomes" id="UP000028701"/>
    </source>
</evidence>
<dbReference type="Proteomes" id="UP000028701">
    <property type="component" value="Unassembled WGS sequence"/>
</dbReference>
<evidence type="ECO:0000313" key="1">
    <source>
        <dbReference type="EMBL" id="GAK69781.1"/>
    </source>
</evidence>
<name>A0A081CSY5_9HYPH</name>
<protein>
    <submittedName>
        <fullName evidence="1">Uncharacterized protein</fullName>
    </submittedName>
</protein>
<accession>A0A081CSY5</accession>
<reference evidence="1 2" key="1">
    <citation type="submission" date="2014-08" db="EMBL/GenBank/DDBJ databases">
        <title>Whole genome shotgun sequence of Rhizobium rubi NBRC 13261.</title>
        <authorList>
            <person name="Katano-Makiyama Y."/>
            <person name="Hosoyama A."/>
            <person name="Hashimoto M."/>
            <person name="Hosoyama Y."/>
            <person name="Noguchi M."/>
            <person name="Tsuchikane K."/>
            <person name="Uohara A."/>
            <person name="Ohji S."/>
            <person name="Ichikawa N."/>
            <person name="Kimura A."/>
            <person name="Yamazoe A."/>
            <person name="Fujita N."/>
        </authorList>
    </citation>
    <scope>NUCLEOTIDE SEQUENCE [LARGE SCALE GENOMIC DNA]</scope>
    <source>
        <strain evidence="1 2">NBRC 13261</strain>
    </source>
</reference>
<dbReference type="AlphaFoldDB" id="A0A081CSY5"/>